<dbReference type="InterPro" id="IPR029016">
    <property type="entry name" value="GAF-like_dom_sf"/>
</dbReference>
<accession>A0A1W6ZA62</accession>
<dbReference type="InterPro" id="IPR036390">
    <property type="entry name" value="WH_DNA-bd_sf"/>
</dbReference>
<dbReference type="PANTHER" id="PTHR30136">
    <property type="entry name" value="HELIX-TURN-HELIX TRANSCRIPTIONAL REGULATOR, ICLR FAMILY"/>
    <property type="match status" value="1"/>
</dbReference>
<reference evidence="6 7" key="1">
    <citation type="submission" date="2017-05" db="EMBL/GenBank/DDBJ databases">
        <title>Complete and WGS of Bordetella genogroups.</title>
        <authorList>
            <person name="Spilker T."/>
            <person name="LiPuma J."/>
        </authorList>
    </citation>
    <scope>NUCLEOTIDE SEQUENCE [LARGE SCALE GENOMIC DNA]</scope>
    <source>
        <strain evidence="6 7">AU7206</strain>
    </source>
</reference>
<dbReference type="SUPFAM" id="SSF46785">
    <property type="entry name" value="Winged helix' DNA-binding domain"/>
    <property type="match status" value="1"/>
</dbReference>
<dbReference type="InterPro" id="IPR050707">
    <property type="entry name" value="HTH_MetabolicPath_Reg"/>
</dbReference>
<protein>
    <recommendedName>
        <fullName evidence="8">IclR family transcriptional regulator</fullName>
    </recommendedName>
</protein>
<evidence type="ECO:0000256" key="3">
    <source>
        <dbReference type="ARBA" id="ARBA00023163"/>
    </source>
</evidence>
<dbReference type="InterPro" id="IPR014757">
    <property type="entry name" value="Tscrpt_reg_IclR_C"/>
</dbReference>
<dbReference type="InterPro" id="IPR005471">
    <property type="entry name" value="Tscrpt_reg_IclR_N"/>
</dbReference>
<sequence length="276" mass="28575">MRASAPILRPVRMAAPLPLTGPMTAPAHQGVRPLTSVLKTLAVLDLLGTSPEPMKLSEITSRIGGNRATVYQRVLTLVEAGWIEADDTGAYRLTLHAARVGDAAFDQASLGERATAVLQTLVHESGETASLAVISGTHVALAKRVEAKGVLRADVHVGTMFSLEVSASGRVLSAYADEATREQLRARGAVLPDPGMMADVVGQGYAVSSGLEIPGILAIAVPVFNARGQCVAALSLVTPASRFDAARLLPPMRSAAQSLHDLMGGGAAEPRHAAGA</sequence>
<dbReference type="Proteomes" id="UP000194161">
    <property type="component" value="Chromosome"/>
</dbReference>
<name>A0A1W6ZA62_9BORD</name>
<evidence type="ECO:0000259" key="5">
    <source>
        <dbReference type="PROSITE" id="PS51078"/>
    </source>
</evidence>
<organism evidence="6 7">
    <name type="scientific">Bordetella genomosp. 13</name>
    <dbReference type="NCBI Taxonomy" id="463040"/>
    <lineage>
        <taxon>Bacteria</taxon>
        <taxon>Pseudomonadati</taxon>
        <taxon>Pseudomonadota</taxon>
        <taxon>Betaproteobacteria</taxon>
        <taxon>Burkholderiales</taxon>
        <taxon>Alcaligenaceae</taxon>
        <taxon>Bordetella</taxon>
    </lineage>
</organism>
<evidence type="ECO:0000313" key="7">
    <source>
        <dbReference type="Proteomes" id="UP000194161"/>
    </source>
</evidence>
<keyword evidence="2" id="KW-0238">DNA-binding</keyword>
<dbReference type="GO" id="GO:0045892">
    <property type="term" value="P:negative regulation of DNA-templated transcription"/>
    <property type="evidence" value="ECO:0007669"/>
    <property type="project" value="TreeGrafter"/>
</dbReference>
<dbReference type="SUPFAM" id="SSF55781">
    <property type="entry name" value="GAF domain-like"/>
    <property type="match status" value="1"/>
</dbReference>
<gene>
    <name evidence="6" type="ORF">CAL15_06875</name>
</gene>
<dbReference type="PROSITE" id="PS51077">
    <property type="entry name" value="HTH_ICLR"/>
    <property type="match status" value="1"/>
</dbReference>
<evidence type="ECO:0000256" key="2">
    <source>
        <dbReference type="ARBA" id="ARBA00023125"/>
    </source>
</evidence>
<evidence type="ECO:0000259" key="4">
    <source>
        <dbReference type="PROSITE" id="PS51077"/>
    </source>
</evidence>
<dbReference type="GO" id="GO:0003700">
    <property type="term" value="F:DNA-binding transcription factor activity"/>
    <property type="evidence" value="ECO:0007669"/>
    <property type="project" value="TreeGrafter"/>
</dbReference>
<dbReference type="Gene3D" id="3.30.450.40">
    <property type="match status" value="1"/>
</dbReference>
<feature type="domain" description="IclR-ED" evidence="5">
    <location>
        <begin position="96"/>
        <end position="265"/>
    </location>
</feature>
<dbReference type="GO" id="GO:0003677">
    <property type="term" value="F:DNA binding"/>
    <property type="evidence" value="ECO:0007669"/>
    <property type="project" value="UniProtKB-KW"/>
</dbReference>
<dbReference type="KEGG" id="bgm:CAL15_06875"/>
<dbReference type="SMART" id="SM00346">
    <property type="entry name" value="HTH_ICLR"/>
    <property type="match status" value="1"/>
</dbReference>
<proteinExistence type="predicted"/>
<dbReference type="OrthoDB" id="9807558at2"/>
<dbReference type="Pfam" id="PF01614">
    <property type="entry name" value="IclR_C"/>
    <property type="match status" value="1"/>
</dbReference>
<evidence type="ECO:0000256" key="1">
    <source>
        <dbReference type="ARBA" id="ARBA00023015"/>
    </source>
</evidence>
<dbReference type="Pfam" id="PF09339">
    <property type="entry name" value="HTH_IclR"/>
    <property type="match status" value="1"/>
</dbReference>
<dbReference type="InterPro" id="IPR036388">
    <property type="entry name" value="WH-like_DNA-bd_sf"/>
</dbReference>
<dbReference type="PROSITE" id="PS51078">
    <property type="entry name" value="ICLR_ED"/>
    <property type="match status" value="1"/>
</dbReference>
<dbReference type="AlphaFoldDB" id="A0A1W6ZA62"/>
<keyword evidence="3" id="KW-0804">Transcription</keyword>
<keyword evidence="7" id="KW-1185">Reference proteome</keyword>
<evidence type="ECO:0008006" key="8">
    <source>
        <dbReference type="Google" id="ProtNLM"/>
    </source>
</evidence>
<dbReference type="EMBL" id="CP021111">
    <property type="protein sequence ID" value="ARP94132.1"/>
    <property type="molecule type" value="Genomic_DNA"/>
</dbReference>
<dbReference type="STRING" id="463040.CAL15_06875"/>
<dbReference type="PANTHER" id="PTHR30136:SF24">
    <property type="entry name" value="HTH-TYPE TRANSCRIPTIONAL REPRESSOR ALLR"/>
    <property type="match status" value="1"/>
</dbReference>
<feature type="domain" description="HTH iclR-type" evidence="4">
    <location>
        <begin position="34"/>
        <end position="95"/>
    </location>
</feature>
<keyword evidence="1" id="KW-0805">Transcription regulation</keyword>
<evidence type="ECO:0000313" key="6">
    <source>
        <dbReference type="EMBL" id="ARP94132.1"/>
    </source>
</evidence>
<dbReference type="Gene3D" id="1.10.10.10">
    <property type="entry name" value="Winged helix-like DNA-binding domain superfamily/Winged helix DNA-binding domain"/>
    <property type="match status" value="1"/>
</dbReference>